<keyword evidence="6 7" id="KW-0472">Membrane</keyword>
<dbReference type="GO" id="GO:0055085">
    <property type="term" value="P:transmembrane transport"/>
    <property type="evidence" value="ECO:0007669"/>
    <property type="project" value="InterPro"/>
</dbReference>
<dbReference type="InterPro" id="IPR000515">
    <property type="entry name" value="MetI-like"/>
</dbReference>
<keyword evidence="3" id="KW-1003">Cell membrane</keyword>
<dbReference type="Proteomes" id="UP000014155">
    <property type="component" value="Unassembled WGS sequence"/>
</dbReference>
<dbReference type="SUPFAM" id="SSF161098">
    <property type="entry name" value="MetI-like"/>
    <property type="match status" value="1"/>
</dbReference>
<feature type="transmembrane region" description="Helical" evidence="7">
    <location>
        <begin position="290"/>
        <end position="309"/>
    </location>
</feature>
<evidence type="ECO:0000256" key="3">
    <source>
        <dbReference type="ARBA" id="ARBA00022475"/>
    </source>
</evidence>
<feature type="domain" description="ABC transmembrane type-1" evidence="8">
    <location>
        <begin position="95"/>
        <end position="311"/>
    </location>
</feature>
<comment type="caution">
    <text evidence="9">The sequence shown here is derived from an EMBL/GenBank/DDBJ whole genome shotgun (WGS) entry which is preliminary data.</text>
</comment>
<keyword evidence="2 7" id="KW-0813">Transport</keyword>
<dbReference type="Pfam" id="PF00528">
    <property type="entry name" value="BPD_transp_1"/>
    <property type="match status" value="1"/>
</dbReference>
<feature type="transmembrane region" description="Helical" evidence="7">
    <location>
        <begin position="175"/>
        <end position="194"/>
    </location>
</feature>
<dbReference type="CDD" id="cd06261">
    <property type="entry name" value="TM_PBP2"/>
    <property type="match status" value="1"/>
</dbReference>
<feature type="transmembrane region" description="Helical" evidence="7">
    <location>
        <begin position="34"/>
        <end position="53"/>
    </location>
</feature>
<feature type="transmembrane region" description="Helical" evidence="7">
    <location>
        <begin position="135"/>
        <end position="155"/>
    </location>
</feature>
<comment type="subcellular location">
    <subcellularLocation>
        <location evidence="1 7">Cell membrane</location>
        <topology evidence="1 7">Multi-pass membrane protein</topology>
    </subcellularLocation>
</comment>
<reference evidence="9 10" key="1">
    <citation type="journal article" date="2013" name="Genome Announc.">
        <title>Draft Genome Sequence of the Cellulolytic, Mesophilic, Anaerobic Bacterium Clostridium termitidis Strain CT1112 (DSM 5398).</title>
        <authorList>
            <person name="Lal S."/>
            <person name="Ramachandran U."/>
            <person name="Zhang X."/>
            <person name="Munir R."/>
            <person name="Sparling R."/>
            <person name="Levin D.B."/>
        </authorList>
    </citation>
    <scope>NUCLEOTIDE SEQUENCE [LARGE SCALE GENOMIC DNA]</scope>
    <source>
        <strain evidence="9 10">CT1112</strain>
    </source>
</reference>
<dbReference type="Gene3D" id="1.10.3720.10">
    <property type="entry name" value="MetI-like"/>
    <property type="match status" value="1"/>
</dbReference>
<evidence type="ECO:0000313" key="10">
    <source>
        <dbReference type="Proteomes" id="UP000014155"/>
    </source>
</evidence>
<dbReference type="PROSITE" id="PS50928">
    <property type="entry name" value="ABC_TM1"/>
    <property type="match status" value="1"/>
</dbReference>
<dbReference type="InterPro" id="IPR035906">
    <property type="entry name" value="MetI-like_sf"/>
</dbReference>
<dbReference type="PANTHER" id="PTHR43227">
    <property type="entry name" value="BLL4140 PROTEIN"/>
    <property type="match status" value="1"/>
</dbReference>
<evidence type="ECO:0000256" key="5">
    <source>
        <dbReference type="ARBA" id="ARBA00022989"/>
    </source>
</evidence>
<evidence type="ECO:0000256" key="1">
    <source>
        <dbReference type="ARBA" id="ARBA00004651"/>
    </source>
</evidence>
<keyword evidence="4 7" id="KW-0812">Transmembrane</keyword>
<sequence length="323" mass="36238">MGSQKLMNYGSETAAPHGVMRLKRIYAQHIKRSLPLYIMFFPIIIYYTIFRYIPISGLIIAFKDYRILDGILGSQWVGFENFKLLFSNPYCLKVIYNTVFLRLVGIIVGFPVPIILAILINEIKKKWFKSSVQTLIYLPYFLSWVIVAGMIVTIFGQGNGSILNHYIKMLTGNTVPFLNTPHSWIMIFVGSGIWKEAGFNAILFLSALTAIDPALYESAALDGAGKLKQIWHVTLPGITSTIIVVLILALGRVMQMGFDQIYMLQNAAVNDVADVIVTYIFRVGIQQGNYSLTSAMSLLESLIGFLFIFTSNKIAGKFGESLW</sequence>
<dbReference type="GO" id="GO:0005886">
    <property type="term" value="C:plasma membrane"/>
    <property type="evidence" value="ECO:0007669"/>
    <property type="project" value="UniProtKB-SubCell"/>
</dbReference>
<evidence type="ECO:0000313" key="9">
    <source>
        <dbReference type="EMBL" id="EMS69346.1"/>
    </source>
</evidence>
<dbReference type="PANTHER" id="PTHR43227:SF11">
    <property type="entry name" value="BLL4140 PROTEIN"/>
    <property type="match status" value="1"/>
</dbReference>
<comment type="similarity">
    <text evidence="7">Belongs to the binding-protein-dependent transport system permease family.</text>
</comment>
<dbReference type="PATRIC" id="fig|1195236.3.peg.5107"/>
<evidence type="ECO:0000256" key="4">
    <source>
        <dbReference type="ARBA" id="ARBA00022692"/>
    </source>
</evidence>
<dbReference type="RefSeq" id="WP_004630324.1">
    <property type="nucleotide sequence ID" value="NZ_AORV01000066.1"/>
</dbReference>
<dbReference type="InterPro" id="IPR050809">
    <property type="entry name" value="UgpAE/MalFG_permease"/>
</dbReference>
<gene>
    <name evidence="9" type="ORF">CTER_4913</name>
</gene>
<dbReference type="AlphaFoldDB" id="S0FHJ0"/>
<keyword evidence="10" id="KW-1185">Reference proteome</keyword>
<protein>
    <submittedName>
        <fullName evidence="9">ABC-type polysaccharide transport system, permease component</fullName>
    </submittedName>
</protein>
<evidence type="ECO:0000259" key="8">
    <source>
        <dbReference type="PROSITE" id="PS50928"/>
    </source>
</evidence>
<dbReference type="eggNOG" id="COG4209">
    <property type="taxonomic scope" value="Bacteria"/>
</dbReference>
<organism evidence="9 10">
    <name type="scientific">Ruminiclostridium cellobioparum subsp. termitidis CT1112</name>
    <dbReference type="NCBI Taxonomy" id="1195236"/>
    <lineage>
        <taxon>Bacteria</taxon>
        <taxon>Bacillati</taxon>
        <taxon>Bacillota</taxon>
        <taxon>Clostridia</taxon>
        <taxon>Eubacteriales</taxon>
        <taxon>Oscillospiraceae</taxon>
        <taxon>Ruminiclostridium</taxon>
    </lineage>
</organism>
<keyword evidence="5 7" id="KW-1133">Transmembrane helix</keyword>
<dbReference type="EMBL" id="AORV01000066">
    <property type="protein sequence ID" value="EMS69346.1"/>
    <property type="molecule type" value="Genomic_DNA"/>
</dbReference>
<evidence type="ECO:0000256" key="6">
    <source>
        <dbReference type="ARBA" id="ARBA00023136"/>
    </source>
</evidence>
<feature type="transmembrane region" description="Helical" evidence="7">
    <location>
        <begin position="99"/>
        <end position="123"/>
    </location>
</feature>
<proteinExistence type="inferred from homology"/>
<dbReference type="STRING" id="1195236.CTER_4913"/>
<name>S0FHJ0_RUMCE</name>
<feature type="transmembrane region" description="Helical" evidence="7">
    <location>
        <begin position="230"/>
        <end position="250"/>
    </location>
</feature>
<evidence type="ECO:0000256" key="2">
    <source>
        <dbReference type="ARBA" id="ARBA00022448"/>
    </source>
</evidence>
<evidence type="ECO:0000256" key="7">
    <source>
        <dbReference type="RuleBase" id="RU363032"/>
    </source>
</evidence>
<feature type="transmembrane region" description="Helical" evidence="7">
    <location>
        <begin position="201"/>
        <end position="218"/>
    </location>
</feature>
<accession>S0FHJ0</accession>